<protein>
    <submittedName>
        <fullName evidence="1">Uncharacterized protein</fullName>
    </submittedName>
</protein>
<dbReference type="STRING" id="439228.SAMN06295920_10585"/>
<accession>A0A1T5DC65</accession>
<keyword evidence="2" id="KW-1185">Reference proteome</keyword>
<sequence length="129" mass="13193">MTAPAAPSIRDRRDGLAETAAAIAACRAADAPSRDLDARIARAVFPALAALPPVEPGVWQGEDGSRVRALRYTGSRIAAATLVPPGCWIDTEGSEVVVAGAEGEWSGTHAVEAIALCIAALRARLAGPP</sequence>
<evidence type="ECO:0000313" key="1">
    <source>
        <dbReference type="EMBL" id="SKB69342.1"/>
    </source>
</evidence>
<organism evidence="1 2">
    <name type="scientific">Rhizorhabdus histidinilytica</name>
    <dbReference type="NCBI Taxonomy" id="439228"/>
    <lineage>
        <taxon>Bacteria</taxon>
        <taxon>Pseudomonadati</taxon>
        <taxon>Pseudomonadota</taxon>
        <taxon>Alphaproteobacteria</taxon>
        <taxon>Sphingomonadales</taxon>
        <taxon>Sphingomonadaceae</taxon>
        <taxon>Rhizorhabdus</taxon>
    </lineage>
</organism>
<dbReference type="AlphaFoldDB" id="A0A1T5DC65"/>
<name>A0A1T5DC65_9SPHN</name>
<proteinExistence type="predicted"/>
<dbReference type="RefSeq" id="WP_079648471.1">
    <property type="nucleotide sequence ID" value="NZ_FUYM01000005.1"/>
</dbReference>
<dbReference type="EMBL" id="FUYM01000005">
    <property type="protein sequence ID" value="SKB69342.1"/>
    <property type="molecule type" value="Genomic_DNA"/>
</dbReference>
<dbReference type="Proteomes" id="UP000189818">
    <property type="component" value="Unassembled WGS sequence"/>
</dbReference>
<reference evidence="2" key="1">
    <citation type="submission" date="2017-02" db="EMBL/GenBank/DDBJ databases">
        <authorList>
            <person name="Varghese N."/>
            <person name="Submissions S."/>
        </authorList>
    </citation>
    <scope>NUCLEOTIDE SEQUENCE [LARGE SCALE GENOMIC DNA]</scope>
    <source>
        <strain evidence="2">UM2</strain>
    </source>
</reference>
<evidence type="ECO:0000313" key="2">
    <source>
        <dbReference type="Proteomes" id="UP000189818"/>
    </source>
</evidence>
<dbReference type="OrthoDB" id="7477646at2"/>
<gene>
    <name evidence="1" type="ORF">SAMN06295920_10585</name>
</gene>